<reference evidence="6" key="1">
    <citation type="submission" date="2016-11" db="EMBL/GenBank/DDBJ databases">
        <title>Trade-off between light-utilization and light-protection in marine flavobacteria.</title>
        <authorList>
            <person name="Kumagai Y."/>
            <person name="Yoshizawa S."/>
            <person name="Kogure K."/>
        </authorList>
    </citation>
    <scope>NUCLEOTIDE SEQUENCE [LARGE SCALE GENOMIC DNA]</scope>
    <source>
        <strain evidence="6">SG-18</strain>
    </source>
</reference>
<feature type="domain" description="Carboxyltransferase" evidence="4">
    <location>
        <begin position="23"/>
        <end position="280"/>
    </location>
</feature>
<evidence type="ECO:0000256" key="2">
    <source>
        <dbReference type="ARBA" id="ARBA00022801"/>
    </source>
</evidence>
<dbReference type="InterPro" id="IPR052708">
    <property type="entry name" value="PxpC"/>
</dbReference>
<dbReference type="Pfam" id="PF02626">
    <property type="entry name" value="CT_A_B"/>
    <property type="match status" value="1"/>
</dbReference>
<dbReference type="PANTHER" id="PTHR43309">
    <property type="entry name" value="5-OXOPROLINASE SUBUNIT C"/>
    <property type="match status" value="1"/>
</dbReference>
<dbReference type="EMBL" id="MQVX01000001">
    <property type="protein sequence ID" value="PQJ14946.1"/>
    <property type="molecule type" value="Genomic_DNA"/>
</dbReference>
<keyword evidence="1" id="KW-0547">Nucleotide-binding</keyword>
<protein>
    <recommendedName>
        <fullName evidence="4">Carboxyltransferase domain-containing protein</fullName>
    </recommendedName>
</protein>
<evidence type="ECO:0000256" key="1">
    <source>
        <dbReference type="ARBA" id="ARBA00022741"/>
    </source>
</evidence>
<dbReference type="Gene3D" id="2.40.100.10">
    <property type="entry name" value="Cyclophilin-like"/>
    <property type="match status" value="1"/>
</dbReference>
<dbReference type="GO" id="GO:0016787">
    <property type="term" value="F:hydrolase activity"/>
    <property type="evidence" value="ECO:0007669"/>
    <property type="project" value="UniProtKB-KW"/>
</dbReference>
<name>A0A2S7T671_9FLAO</name>
<keyword evidence="3" id="KW-0067">ATP-binding</keyword>
<dbReference type="Proteomes" id="UP000239366">
    <property type="component" value="Unassembled WGS sequence"/>
</dbReference>
<evidence type="ECO:0000313" key="6">
    <source>
        <dbReference type="Proteomes" id="UP000239366"/>
    </source>
</evidence>
<accession>A0A2S7T671</accession>
<dbReference type="InterPro" id="IPR003778">
    <property type="entry name" value="CT_A_B"/>
</dbReference>
<gene>
    <name evidence="5" type="ORF">BST99_03640</name>
</gene>
<keyword evidence="2" id="KW-0378">Hydrolase</keyword>
<dbReference type="InterPro" id="IPR029000">
    <property type="entry name" value="Cyclophilin-like_dom_sf"/>
</dbReference>
<comment type="caution">
    <text evidence="5">The sequence shown here is derived from an EMBL/GenBank/DDBJ whole genome shotgun (WGS) entry which is preliminary data.</text>
</comment>
<dbReference type="AlphaFoldDB" id="A0A2S7T671"/>
<dbReference type="PANTHER" id="PTHR43309:SF3">
    <property type="entry name" value="5-OXOPROLINASE SUBUNIT C"/>
    <property type="match status" value="1"/>
</dbReference>
<dbReference type="RefSeq" id="WP_105000590.1">
    <property type="nucleotide sequence ID" value="NZ_MQVX01000001.1"/>
</dbReference>
<dbReference type="GO" id="GO:0005524">
    <property type="term" value="F:ATP binding"/>
    <property type="evidence" value="ECO:0007669"/>
    <property type="project" value="UniProtKB-KW"/>
</dbReference>
<evidence type="ECO:0000259" key="4">
    <source>
        <dbReference type="SMART" id="SM00797"/>
    </source>
</evidence>
<organism evidence="5 6">
    <name type="scientific">Aureicoccus marinus</name>
    <dbReference type="NCBI Taxonomy" id="754435"/>
    <lineage>
        <taxon>Bacteria</taxon>
        <taxon>Pseudomonadati</taxon>
        <taxon>Bacteroidota</taxon>
        <taxon>Flavobacteriia</taxon>
        <taxon>Flavobacteriales</taxon>
        <taxon>Flavobacteriaceae</taxon>
        <taxon>Aureicoccus</taxon>
    </lineage>
</organism>
<evidence type="ECO:0000313" key="5">
    <source>
        <dbReference type="EMBL" id="PQJ14946.1"/>
    </source>
</evidence>
<evidence type="ECO:0000256" key="3">
    <source>
        <dbReference type="ARBA" id="ARBA00022840"/>
    </source>
</evidence>
<dbReference type="OrthoDB" id="9782422at2"/>
<dbReference type="SMART" id="SM00797">
    <property type="entry name" value="AHS2"/>
    <property type="match status" value="1"/>
</dbReference>
<sequence>MIEVLQAGFYTTIQDHGRWGFRKWGVPVSGPMDRAAADLANQLVHNSAEEAVIEISLQGPELRFEETLYFALTGGEPEAFLDSTPLSVNTAYKAEAGQVLKVGRCTRGVRAYLAIQGGLQTEEVLGSRSYYSPISSYDRLQKGMTLEVSPSKGFEPRIWAVKQKPVSFGKPLEVFPGPEFELFPQEIQSTLFDRSFHIAKENNRMAYQLEELLPAYDLPMLTSVTLPGTVQLTASGRLIILMRDAQTTGGYPRVLQLTEESINQLAQRSTGHSVQFLALE</sequence>
<keyword evidence="6" id="KW-1185">Reference proteome</keyword>
<proteinExistence type="predicted"/>